<protein>
    <recommendedName>
        <fullName evidence="4">DUF748 domain-containing protein</fullName>
    </recommendedName>
</protein>
<evidence type="ECO:0000256" key="1">
    <source>
        <dbReference type="SAM" id="Phobius"/>
    </source>
</evidence>
<gene>
    <name evidence="2" type="ORF">P4G45_16420</name>
    <name evidence="3" type="ORF">P8936_17630</name>
</gene>
<dbReference type="AlphaFoldDB" id="A0AAU7D8Q2"/>
<sequence>MTRPRPAYIAIAGIVVVLCLCWFFWHLGSKTSVPAPSSSAAAQGPVNATASPSADDLAPTQVYAHNILLRKGPNFRIYILWISGLMERTHPKENPSFDDPDSFVFQIQKGVIHANIGDISNYLNSASPANAPLKNISIQPDGDQIKLHGTVHKIVPLPIELVGTLSSVPDGRVKFHVTKLSVLKVPLKSLLRSFHIELSDLVHATNMPGVQIADNDIFFDTQKLLPPPHIRGQLTKVRVRPPDIEVIYGNAPDDETRLAQWHNFLRLTGGTLDFGKLTMHDADLTMIDASKDAWFDLDLVNYQAQLINGYTRMTAQAGLEIYMPDLDEMTTKKKAGQKVTIEWLKDRNRSVPSDVPVK</sequence>
<keyword evidence="1" id="KW-0812">Transmembrane</keyword>
<keyword evidence="1" id="KW-0472">Membrane</keyword>
<evidence type="ECO:0000313" key="3">
    <source>
        <dbReference type="EMBL" id="XBH13483.1"/>
    </source>
</evidence>
<dbReference type="EMBL" id="CP121194">
    <property type="protein sequence ID" value="XBH10046.1"/>
    <property type="molecule type" value="Genomic_DNA"/>
</dbReference>
<evidence type="ECO:0000313" key="2">
    <source>
        <dbReference type="EMBL" id="XBH10046.1"/>
    </source>
</evidence>
<evidence type="ECO:0008006" key="4">
    <source>
        <dbReference type="Google" id="ProtNLM"/>
    </source>
</evidence>
<feature type="transmembrane region" description="Helical" evidence="1">
    <location>
        <begin position="7"/>
        <end position="25"/>
    </location>
</feature>
<name>A0AAU7D8Q2_9BACT</name>
<keyword evidence="1" id="KW-1133">Transmembrane helix</keyword>
<dbReference type="EMBL" id="CP121195">
    <property type="protein sequence ID" value="XBH13483.1"/>
    <property type="molecule type" value="Genomic_DNA"/>
</dbReference>
<accession>A0AAU7D8Q2</accession>
<reference evidence="3" key="1">
    <citation type="submission" date="2023-03" db="EMBL/GenBank/DDBJ databases">
        <title>Edaphobacter sp.</title>
        <authorList>
            <person name="Huber K.J."/>
            <person name="Papendorf J."/>
            <person name="Pilke C."/>
            <person name="Bunk B."/>
            <person name="Sproeer C."/>
            <person name="Pester M."/>
        </authorList>
    </citation>
    <scope>NUCLEOTIDE SEQUENCE</scope>
    <source>
        <strain evidence="2">DSM 109919</strain>
        <strain evidence="3">DSM 109920</strain>
    </source>
</reference>
<proteinExistence type="predicted"/>
<dbReference type="KEGG" id="epl:P4G45_16420"/>
<accession>A0AAU7CY67</accession>
<dbReference type="RefSeq" id="WP_348267552.1">
    <property type="nucleotide sequence ID" value="NZ_CP121194.1"/>
</dbReference>
<organism evidence="3">
    <name type="scientific">Edaphobacter paludis</name>
    <dbReference type="NCBI Taxonomy" id="3035702"/>
    <lineage>
        <taxon>Bacteria</taxon>
        <taxon>Pseudomonadati</taxon>
        <taxon>Acidobacteriota</taxon>
        <taxon>Terriglobia</taxon>
        <taxon>Terriglobales</taxon>
        <taxon>Acidobacteriaceae</taxon>
        <taxon>Edaphobacter</taxon>
    </lineage>
</organism>